<protein>
    <submittedName>
        <fullName evidence="3">GNAT family N-acetyltransferase</fullName>
    </submittedName>
</protein>
<sequence length="154" mass="17538">MDKSFIIRTATNRDRDKITDLVKRTLPEFDYVYAPDTYESDLANIEANYTQKGGAFEVIETFDSDIIGTVALQPADADNNTCWLKRMYIDSNYRGLKLGDLLLKNVLQKAVKLHFKVVCLHTARSMSAAINLFKKYGFVIKEEGDDITMSKKLL</sequence>
<dbReference type="InterPro" id="IPR050769">
    <property type="entry name" value="NAT_camello-type"/>
</dbReference>
<dbReference type="InterPro" id="IPR000182">
    <property type="entry name" value="GNAT_dom"/>
</dbReference>
<dbReference type="Pfam" id="PF00583">
    <property type="entry name" value="Acetyltransf_1"/>
    <property type="match status" value="1"/>
</dbReference>
<dbReference type="PROSITE" id="PS51186">
    <property type="entry name" value="GNAT"/>
    <property type="match status" value="1"/>
</dbReference>
<gene>
    <name evidence="3" type="ORF">GO495_22320</name>
</gene>
<evidence type="ECO:0000313" key="4">
    <source>
        <dbReference type="Proteomes" id="UP000468388"/>
    </source>
</evidence>
<dbReference type="RefSeq" id="WP_157301961.1">
    <property type="nucleotide sequence ID" value="NZ_BAAAZB010000015.1"/>
</dbReference>
<keyword evidence="4" id="KW-1185">Reference proteome</keyword>
<feature type="domain" description="N-acetyltransferase" evidence="2">
    <location>
        <begin position="5"/>
        <end position="154"/>
    </location>
</feature>
<dbReference type="Proteomes" id="UP000468388">
    <property type="component" value="Unassembled WGS sequence"/>
</dbReference>
<dbReference type="GO" id="GO:0008080">
    <property type="term" value="F:N-acetyltransferase activity"/>
    <property type="evidence" value="ECO:0007669"/>
    <property type="project" value="InterPro"/>
</dbReference>
<evidence type="ECO:0000313" key="3">
    <source>
        <dbReference type="EMBL" id="MVT43350.1"/>
    </source>
</evidence>
<comment type="caution">
    <text evidence="3">The sequence shown here is derived from an EMBL/GenBank/DDBJ whole genome shotgun (WGS) entry which is preliminary data.</text>
</comment>
<dbReference type="InterPro" id="IPR016181">
    <property type="entry name" value="Acyl_CoA_acyltransferase"/>
</dbReference>
<accession>A0A6N8JDP4</accession>
<dbReference type="OrthoDB" id="9803233at2"/>
<dbReference type="SUPFAM" id="SSF55729">
    <property type="entry name" value="Acyl-CoA N-acyltransferases (Nat)"/>
    <property type="match status" value="1"/>
</dbReference>
<proteinExistence type="predicted"/>
<dbReference type="PANTHER" id="PTHR13947">
    <property type="entry name" value="GNAT FAMILY N-ACETYLTRANSFERASE"/>
    <property type="match status" value="1"/>
</dbReference>
<evidence type="ECO:0000256" key="1">
    <source>
        <dbReference type="ARBA" id="ARBA00022679"/>
    </source>
</evidence>
<reference evidence="3 4" key="1">
    <citation type="submission" date="2019-12" db="EMBL/GenBank/DDBJ databases">
        <title>The draft genomic sequence of strain Chitinophaga oryziterrae JCM 16595.</title>
        <authorList>
            <person name="Zhang X."/>
        </authorList>
    </citation>
    <scope>NUCLEOTIDE SEQUENCE [LARGE SCALE GENOMIC DNA]</scope>
    <source>
        <strain evidence="3 4">JCM 16595</strain>
    </source>
</reference>
<dbReference type="Gene3D" id="3.40.630.30">
    <property type="match status" value="1"/>
</dbReference>
<dbReference type="PANTHER" id="PTHR13947:SF37">
    <property type="entry name" value="LD18367P"/>
    <property type="match status" value="1"/>
</dbReference>
<dbReference type="AlphaFoldDB" id="A0A6N8JDP4"/>
<name>A0A6N8JDP4_9BACT</name>
<keyword evidence="1 3" id="KW-0808">Transferase</keyword>
<evidence type="ECO:0000259" key="2">
    <source>
        <dbReference type="PROSITE" id="PS51186"/>
    </source>
</evidence>
<dbReference type="EMBL" id="WRXO01000007">
    <property type="protein sequence ID" value="MVT43350.1"/>
    <property type="molecule type" value="Genomic_DNA"/>
</dbReference>
<organism evidence="3 4">
    <name type="scientific">Chitinophaga oryziterrae</name>
    <dbReference type="NCBI Taxonomy" id="1031224"/>
    <lineage>
        <taxon>Bacteria</taxon>
        <taxon>Pseudomonadati</taxon>
        <taxon>Bacteroidota</taxon>
        <taxon>Chitinophagia</taxon>
        <taxon>Chitinophagales</taxon>
        <taxon>Chitinophagaceae</taxon>
        <taxon>Chitinophaga</taxon>
    </lineage>
</organism>